<evidence type="ECO:0000313" key="6">
    <source>
        <dbReference type="Proteomes" id="UP001501729"/>
    </source>
</evidence>
<keyword evidence="6" id="KW-1185">Reference proteome</keyword>
<dbReference type="InterPro" id="IPR016163">
    <property type="entry name" value="Ald_DH_C"/>
</dbReference>
<dbReference type="InterPro" id="IPR016161">
    <property type="entry name" value="Ald_DH/histidinol_DH"/>
</dbReference>
<evidence type="ECO:0000259" key="4">
    <source>
        <dbReference type="Pfam" id="PF00171"/>
    </source>
</evidence>
<proteinExistence type="inferred from homology"/>
<evidence type="ECO:0000256" key="1">
    <source>
        <dbReference type="ARBA" id="ARBA00009986"/>
    </source>
</evidence>
<comment type="similarity">
    <text evidence="1">Belongs to the aldehyde dehydrogenase family.</text>
</comment>
<dbReference type="AlphaFoldDB" id="A0AAV3URX7"/>
<dbReference type="Pfam" id="PF00171">
    <property type="entry name" value="Aldedh"/>
    <property type="match status" value="1"/>
</dbReference>
<dbReference type="InterPro" id="IPR015590">
    <property type="entry name" value="Aldehyde_DH_dom"/>
</dbReference>
<dbReference type="EMBL" id="BAABKX010000030">
    <property type="protein sequence ID" value="GAA5066251.1"/>
    <property type="molecule type" value="Genomic_DNA"/>
</dbReference>
<dbReference type="FunFam" id="3.40.309.10:FF:000009">
    <property type="entry name" value="Aldehyde dehydrogenase A"/>
    <property type="match status" value="1"/>
</dbReference>
<dbReference type="CDD" id="cd07078">
    <property type="entry name" value="ALDH"/>
    <property type="match status" value="1"/>
</dbReference>
<evidence type="ECO:0000256" key="3">
    <source>
        <dbReference type="ARBA" id="ARBA00023002"/>
    </source>
</evidence>
<dbReference type="InterPro" id="IPR016160">
    <property type="entry name" value="Ald_DH_CS_CYS"/>
</dbReference>
<dbReference type="FunFam" id="3.40.605.10:FF:000007">
    <property type="entry name" value="NAD/NADP-dependent betaine aldehyde dehydrogenase"/>
    <property type="match status" value="1"/>
</dbReference>
<dbReference type="Proteomes" id="UP001501729">
    <property type="component" value="Unassembled WGS sequence"/>
</dbReference>
<dbReference type="SUPFAM" id="SSF53720">
    <property type="entry name" value="ALDH-like"/>
    <property type="match status" value="1"/>
</dbReference>
<feature type="domain" description="Aldehyde dehydrogenase" evidence="4">
    <location>
        <begin position="36"/>
        <end position="494"/>
    </location>
</feature>
<accession>A0AAV3URX7</accession>
<evidence type="ECO:0000313" key="5">
    <source>
        <dbReference type="EMBL" id="GAA5066251.1"/>
    </source>
</evidence>
<dbReference type="GeneID" id="68617411"/>
<evidence type="ECO:0000256" key="2">
    <source>
        <dbReference type="ARBA" id="ARBA00011881"/>
    </source>
</evidence>
<dbReference type="Gene3D" id="3.40.605.10">
    <property type="entry name" value="Aldehyde Dehydrogenase, Chain A, domain 1"/>
    <property type="match status" value="1"/>
</dbReference>
<keyword evidence="3" id="KW-0560">Oxidoreductase</keyword>
<dbReference type="InterPro" id="IPR016162">
    <property type="entry name" value="Ald_DH_N"/>
</dbReference>
<comment type="subunit">
    <text evidence="2">Homotetramer.</text>
</comment>
<dbReference type="PROSITE" id="PS00070">
    <property type="entry name" value="ALDEHYDE_DEHYDR_CYS"/>
    <property type="match status" value="1"/>
</dbReference>
<organism evidence="5 6">
    <name type="scientific">Haladaptatus pallidirubidus</name>
    <dbReference type="NCBI Taxonomy" id="1008152"/>
    <lineage>
        <taxon>Archaea</taxon>
        <taxon>Methanobacteriati</taxon>
        <taxon>Methanobacteriota</taxon>
        <taxon>Stenosarchaea group</taxon>
        <taxon>Halobacteria</taxon>
        <taxon>Halobacteriales</taxon>
        <taxon>Haladaptataceae</taxon>
        <taxon>Haladaptatus</taxon>
    </lineage>
</organism>
<dbReference type="Gene3D" id="3.40.309.10">
    <property type="entry name" value="Aldehyde Dehydrogenase, Chain A, domain 2"/>
    <property type="match status" value="1"/>
</dbReference>
<name>A0AAV3URX7_9EURY</name>
<dbReference type="PANTHER" id="PTHR11699">
    <property type="entry name" value="ALDEHYDE DEHYDROGENASE-RELATED"/>
    <property type="match status" value="1"/>
</dbReference>
<reference evidence="5 6" key="1">
    <citation type="journal article" date="2019" name="Int. J. Syst. Evol. Microbiol.">
        <title>The Global Catalogue of Microorganisms (GCM) 10K type strain sequencing project: providing services to taxonomists for standard genome sequencing and annotation.</title>
        <authorList>
            <consortium name="The Broad Institute Genomics Platform"/>
            <consortium name="The Broad Institute Genome Sequencing Center for Infectious Disease"/>
            <person name="Wu L."/>
            <person name="Ma J."/>
        </authorList>
    </citation>
    <scope>NUCLEOTIDE SEQUENCE [LARGE SCALE GENOMIC DNA]</scope>
    <source>
        <strain evidence="5 6">JCM 17504</strain>
    </source>
</reference>
<dbReference type="GO" id="GO:0016620">
    <property type="term" value="F:oxidoreductase activity, acting on the aldehyde or oxo group of donors, NAD or NADP as acceptor"/>
    <property type="evidence" value="ECO:0007669"/>
    <property type="project" value="InterPro"/>
</dbReference>
<protein>
    <submittedName>
        <fullName evidence="5">Aldehyde dehydrogenase family protein</fullName>
    </submittedName>
</protein>
<comment type="caution">
    <text evidence="5">The sequence shown here is derived from an EMBL/GenBank/DDBJ whole genome shotgun (WGS) entry which is preliminary data.</text>
</comment>
<dbReference type="RefSeq" id="WP_227779243.1">
    <property type="nucleotide sequence ID" value="NZ_CP085307.1"/>
</dbReference>
<sequence length="512" mass="55072">MVTRTMTDEGSVSSTDLEDGSMSFMMYIAGEPTVSESGETYTVTNPATGKALGEMPAGTRTDAQRAIDAAREVKEDLEFMTAFERAELCHELADTIESSRDSLAEWLTRDQGKPLTEAKVEVDLCAKEFRNAAEDVKRDETDVIPSEDSGKHIYTIRKPHGVLGVITPWNFPLNIPAEYIAPGLAAGNSIVWVPAPTTSVIAIKLLEVFSDTSLPDGALNLVTGEGPVVGNELVVNDGTDVIGFTGSPETGEAIARDAGTKPTLLELGGNGPVIILDDANLDAAVECTSSGCFNNTGQICSASERILVHEDVHDEFVDHIADHAQQLTLGDPTAEETDLGPLNNDGVADKMDHHIEDATEQGATVVTGGGRADNMPTDRYYQPTVLDDVTTEMTVNWEESFGPIAPIITFSSYDEAIAIANEIDLGLTSSVFTSNIELMYYFAERVETGIVNINDSSAYWEIHTPFGGYSGKNSGNGRIGGKYSLEQLSQVKTIAVDYENAASPLNRENERE</sequence>
<gene>
    <name evidence="5" type="ORF">GCM10025751_57980</name>
</gene>